<proteinExistence type="predicted"/>
<dbReference type="EMBL" id="CP045725">
    <property type="protein sequence ID" value="QGF24534.1"/>
    <property type="molecule type" value="Genomic_DNA"/>
</dbReference>
<gene>
    <name evidence="2" type="ORF">Rai3103_13745</name>
</gene>
<dbReference type="Proteomes" id="UP000386847">
    <property type="component" value="Chromosome"/>
</dbReference>
<reference evidence="2 3" key="1">
    <citation type="submission" date="2019-10" db="EMBL/GenBank/DDBJ databases">
        <title>Genomic analysis of Raineyella sp. CBA3103.</title>
        <authorList>
            <person name="Roh S.W."/>
        </authorList>
    </citation>
    <scope>NUCLEOTIDE SEQUENCE [LARGE SCALE GENOMIC DNA]</scope>
    <source>
        <strain evidence="2 3">CBA3103</strain>
    </source>
</reference>
<evidence type="ECO:0000313" key="3">
    <source>
        <dbReference type="Proteomes" id="UP000386847"/>
    </source>
</evidence>
<evidence type="ECO:0000256" key="1">
    <source>
        <dbReference type="SAM" id="MobiDB-lite"/>
    </source>
</evidence>
<dbReference type="RefSeq" id="WP_153573063.1">
    <property type="nucleotide sequence ID" value="NZ_CP045725.1"/>
</dbReference>
<dbReference type="KEGG" id="rain:Rai3103_13745"/>
<organism evidence="2 3">
    <name type="scientific">Raineyella fluvialis</name>
    <dbReference type="NCBI Taxonomy" id="2662261"/>
    <lineage>
        <taxon>Bacteria</taxon>
        <taxon>Bacillati</taxon>
        <taxon>Actinomycetota</taxon>
        <taxon>Actinomycetes</taxon>
        <taxon>Propionibacteriales</taxon>
        <taxon>Propionibacteriaceae</taxon>
        <taxon>Raineyella</taxon>
    </lineage>
</organism>
<evidence type="ECO:0008006" key="4">
    <source>
        <dbReference type="Google" id="ProtNLM"/>
    </source>
</evidence>
<evidence type="ECO:0000313" key="2">
    <source>
        <dbReference type="EMBL" id="QGF24534.1"/>
    </source>
</evidence>
<dbReference type="AlphaFoldDB" id="A0A5Q2FG82"/>
<feature type="region of interest" description="Disordered" evidence="1">
    <location>
        <begin position="1"/>
        <end position="21"/>
    </location>
</feature>
<accession>A0A5Q2FG82</accession>
<name>A0A5Q2FG82_9ACTN</name>
<feature type="compositionally biased region" description="Basic and acidic residues" evidence="1">
    <location>
        <begin position="1"/>
        <end position="10"/>
    </location>
</feature>
<keyword evidence="3" id="KW-1185">Reference proteome</keyword>
<sequence>MIASDERPWDDGGDALGWVSPDGPLPAGPVATCDHLRTLRSLRAGVEARELVLVAHLCDEAPPPPQQHGLVPGRTAMVPGGADGTPRIPEFLHLELGPLLGTTPFSARRLIADVLDLRHRLPRLWQAVLDLAVPVSLARRVAALCATSGLSRDQARGVDEALDGRLAGLGFGRAMALAEAEVIRADPERARQQEERARTERTFRLGRPDDSGTRSVYARVNAADAVHLKAMVGRLADVFAGAGDERSTGEREARALGLLATPARAVAVLAGARTPQPALDGEQDPDLGQRAAWNDPQALAAVADALAGIDPDRLAPPVRLYVHTDADHLGPDDVARVEGGRAVLVGELRELLADSRVRLTQVIDHRESVATDAYEVPAAMRERMCTAQPFEVFPWSTRRSRGLDMDHTRPFHPGIARQTRPGNLGPLSRTVHRARTHGGFSLRQPLPGLWIWRTPLGGVHSVSNRGARSWNRQHSTLDIILLHQLSSGPGRSEDP</sequence>
<protein>
    <recommendedName>
        <fullName evidence="4">DUF222 domain-containing protein</fullName>
    </recommendedName>
</protein>